<dbReference type="InterPro" id="IPR026960">
    <property type="entry name" value="RVT-Znf"/>
</dbReference>
<name>A0A803M253_CHEQI</name>
<dbReference type="InterPro" id="IPR038408">
    <property type="entry name" value="GNK2_sf"/>
</dbReference>
<dbReference type="PANTHER" id="PTHR32099">
    <property type="entry name" value="CYSTEINE-RICH REPEAT SECRETORY PROTEIN"/>
    <property type="match status" value="1"/>
</dbReference>
<evidence type="ECO:0000313" key="5">
    <source>
        <dbReference type="Proteomes" id="UP000596660"/>
    </source>
</evidence>
<dbReference type="EnsemblPlants" id="AUR62022035-RA">
    <property type="protein sequence ID" value="AUR62022035-RA:cds"/>
    <property type="gene ID" value="AUR62022035"/>
</dbReference>
<accession>A0A803M253</accession>
<keyword evidence="5" id="KW-1185">Reference proteome</keyword>
<dbReference type="PANTHER" id="PTHR32099:SF71">
    <property type="entry name" value="CYSTEINE-RICH REPEAT SECRETORY PROTEIN 7"/>
    <property type="match status" value="1"/>
</dbReference>
<accession>A0A803NE76</accession>
<evidence type="ECO:0000259" key="3">
    <source>
        <dbReference type="PROSITE" id="PS51473"/>
    </source>
</evidence>
<dbReference type="InterPro" id="IPR002902">
    <property type="entry name" value="GNK2"/>
</dbReference>
<dbReference type="Pfam" id="PF01657">
    <property type="entry name" value="Stress-antifung"/>
    <property type="match status" value="4"/>
</dbReference>
<evidence type="ECO:0000256" key="2">
    <source>
        <dbReference type="ARBA" id="ARBA00022737"/>
    </source>
</evidence>
<dbReference type="PROSITE" id="PS51473">
    <property type="entry name" value="GNK2"/>
    <property type="match status" value="3"/>
</dbReference>
<keyword evidence="1" id="KW-0732">Signal</keyword>
<dbReference type="Proteomes" id="UP000596660">
    <property type="component" value="Unplaced"/>
</dbReference>
<feature type="domain" description="Gnk2-homologous" evidence="3">
    <location>
        <begin position="526"/>
        <end position="633"/>
    </location>
</feature>
<dbReference type="Gramene" id="AUR62044423-RA">
    <property type="protein sequence ID" value="AUR62044423-RA:cds"/>
    <property type="gene ID" value="AUR62044423"/>
</dbReference>
<reference evidence="4" key="2">
    <citation type="submission" date="2021-03" db="UniProtKB">
        <authorList>
            <consortium name="EnsemblPlants"/>
        </authorList>
    </citation>
    <scope>IDENTIFICATION</scope>
</reference>
<dbReference type="Pfam" id="PF13966">
    <property type="entry name" value="zf-RVT"/>
    <property type="match status" value="1"/>
</dbReference>
<feature type="domain" description="Gnk2-homologous" evidence="3">
    <location>
        <begin position="229"/>
        <end position="332"/>
    </location>
</feature>
<reference evidence="4" key="1">
    <citation type="journal article" date="2017" name="Nature">
        <title>The genome of Chenopodium quinoa.</title>
        <authorList>
            <person name="Jarvis D.E."/>
            <person name="Ho Y.S."/>
            <person name="Lightfoot D.J."/>
            <person name="Schmoeckel S.M."/>
            <person name="Li B."/>
            <person name="Borm T.J.A."/>
            <person name="Ohyanagi H."/>
            <person name="Mineta K."/>
            <person name="Michell C.T."/>
            <person name="Saber N."/>
            <person name="Kharbatia N.M."/>
            <person name="Rupper R.R."/>
            <person name="Sharp A.R."/>
            <person name="Dally N."/>
            <person name="Boughton B.A."/>
            <person name="Woo Y.H."/>
            <person name="Gao G."/>
            <person name="Schijlen E.G.W.M."/>
            <person name="Guo X."/>
            <person name="Momin A.A."/>
            <person name="Negrao S."/>
            <person name="Al-Babili S."/>
            <person name="Gehring C."/>
            <person name="Roessner U."/>
            <person name="Jung C."/>
            <person name="Murphy K."/>
            <person name="Arold S.T."/>
            <person name="Gojobori T."/>
            <person name="van der Linden C.G."/>
            <person name="van Loo E.N."/>
            <person name="Jellen E.N."/>
            <person name="Maughan P.J."/>
            <person name="Tester M."/>
        </authorList>
    </citation>
    <scope>NUCLEOTIDE SEQUENCE [LARGE SCALE GENOMIC DNA]</scope>
    <source>
        <strain evidence="4">cv. PI 614886</strain>
    </source>
</reference>
<keyword evidence="2" id="KW-0677">Repeat</keyword>
<sequence length="638" mass="71918">MVLLKDEDMIPKHHKWDLAWTVKAQQRVRVFIWLTLHNRVLCNANRLRRGLTNDPRCTRCDGNLDETLLHTLRDCPAAAAIWRSVGSSANHPSFWAGNLEQWLIRNLDASNIIFDDKWSSCFAITLWWQWRWRNSLVFGRGTDIPHHTGEFILGQVEDVWNAFHDPNRIISLSSGVQQPRKEILLETVQIRSTTMATSYNTIRVLETFILFCCFCSLVSSDSRDSFIARQISNSVGCSSTGNASDAFRNNVNLLLSDFIEHSSANNYYNTSIGDSSDRVYGYYMCRADVDLKTCSSCILNGTQSVMESTCIEHEDVILFSQLCIFRYTNYSTYGMFEGALSGSDHIDANVSNYQQFNRTLSSTLKNLINETAFGSENNGSRLRFATIEARVTEDETIYSLAQCTPDIAGVNCSRCLQIGVSDFSRSANLSPAAYTLKNKCYIRYDNVSFYDFGDSNVNAAKSSLSHPPESFFKTNVGEVSERAYGSYLCRGDLSAKTCSNCLEKCIVYNVDLKCIVHYANSSKPSINTTIVSEESSDYLNNHPLYNMTLSNNIQELIREAAYGNWTKFNFETKTIDVTGSDEKINILVQCTPDISAMNCSSCLSDLYYSLRPDGVGGGIFSSHCLLKDNNQPFFRTKK</sequence>
<dbReference type="AlphaFoldDB" id="A0A803M253"/>
<proteinExistence type="predicted"/>
<dbReference type="Gramene" id="AUR62022035-RA">
    <property type="protein sequence ID" value="AUR62022035-RA:cds"/>
    <property type="gene ID" value="AUR62022035"/>
</dbReference>
<organism evidence="4 5">
    <name type="scientific">Chenopodium quinoa</name>
    <name type="common">Quinoa</name>
    <dbReference type="NCBI Taxonomy" id="63459"/>
    <lineage>
        <taxon>Eukaryota</taxon>
        <taxon>Viridiplantae</taxon>
        <taxon>Streptophyta</taxon>
        <taxon>Embryophyta</taxon>
        <taxon>Tracheophyta</taxon>
        <taxon>Spermatophyta</taxon>
        <taxon>Magnoliopsida</taxon>
        <taxon>eudicotyledons</taxon>
        <taxon>Gunneridae</taxon>
        <taxon>Pentapetalae</taxon>
        <taxon>Caryophyllales</taxon>
        <taxon>Chenopodiaceae</taxon>
        <taxon>Chenopodioideae</taxon>
        <taxon>Atripliceae</taxon>
        <taxon>Chenopodium</taxon>
    </lineage>
</organism>
<protein>
    <recommendedName>
        <fullName evidence="3">Gnk2-homologous domain-containing protein</fullName>
    </recommendedName>
</protein>
<evidence type="ECO:0000313" key="4">
    <source>
        <dbReference type="EnsemblPlants" id="AUR62022035-RA:cds"/>
    </source>
</evidence>
<feature type="domain" description="Gnk2-homologous" evidence="3">
    <location>
        <begin position="341"/>
        <end position="449"/>
    </location>
</feature>
<dbReference type="CDD" id="cd23509">
    <property type="entry name" value="Gnk2-like"/>
    <property type="match status" value="4"/>
</dbReference>
<dbReference type="EnsemblPlants" id="AUR62044423-RA">
    <property type="protein sequence ID" value="AUR62044423-RA:cds"/>
    <property type="gene ID" value="AUR62044423"/>
</dbReference>
<evidence type="ECO:0000256" key="1">
    <source>
        <dbReference type="ARBA" id="ARBA00022729"/>
    </source>
</evidence>
<dbReference type="Gene3D" id="3.30.430.20">
    <property type="entry name" value="Gnk2 domain, C-X8-C-X2-C motif"/>
    <property type="match status" value="4"/>
</dbReference>